<accession>A0ABN9VAI7</accession>
<sequence>MSSYWLCGCGGYNPFKLQGPKGANGQQPTQEAVHWPKLDEKGIERAAALSGEAWAEYRKVLAKATVAKVDAGRAVTAGGPGACGAFAAHEATQHFKRVDQKAVEAAKTVQRLAAAAAKATLALEEAQRKCKAVEAEREEARAAAAKVFVVPEAVPAARLLEKLSAADVAEKSTQDLLAEVIELVKAAAPPPPPAAAAAAASPAAPAGGASGAEGAGPMDVTVEAPPPPDGMVTLQSFVRESDPGSTWRGPTINPNAHSTFMDLVGKDELVHCDFVAVQETHLSTPRAAEAGAAFDRLGWHALACAATDAEGGTPGHGGLHCLAPRRHGAAPFLVDGLRSGELIPGRAAILHHGGFMRGGISWVNVYLHTGGGLSAANLAILEAVRRAVLVVGPPLIICGDFNMEPVELAQAPWLAQLGGHIVAPASGTCRPAERVLYYFVVSSCFAAAKATTLQDWDFGPHRPVLLEVSTGQVQPWVQVTQSPKPFPRPPTPGSCSQDFGPAWAAVQQAAPHAPTVDDAWQAVISVAEDELIDRCGLSEHGDQYRGRAAPPVLRWARASAPKMPRYPRLDIQMCWIKQWAMVAKNASSLDVIGAHGRGRQQIHRLRRAWNRYVRHADGGQQQSRLGNALALLCSAFDYLPCAALRAVAALVDDVGDLLVASAIRRTKSKFGDWIEQQAMLEGGALHAFTKEPTQWHPSPTCADGGSGAEGNPVLTPADQMQAAQLLVKEWSRYWNIGSTT</sequence>
<feature type="region of interest" description="Disordered" evidence="2">
    <location>
        <begin position="189"/>
        <end position="226"/>
    </location>
</feature>
<dbReference type="SUPFAM" id="SSF56219">
    <property type="entry name" value="DNase I-like"/>
    <property type="match status" value="1"/>
</dbReference>
<evidence type="ECO:0000313" key="3">
    <source>
        <dbReference type="EMBL" id="CAK0870008.1"/>
    </source>
</evidence>
<comment type="caution">
    <text evidence="3">The sequence shown here is derived from an EMBL/GenBank/DDBJ whole genome shotgun (WGS) entry which is preliminary data.</text>
</comment>
<dbReference type="Gene3D" id="3.60.10.10">
    <property type="entry name" value="Endonuclease/exonuclease/phosphatase"/>
    <property type="match status" value="1"/>
</dbReference>
<name>A0ABN9VAI7_9DINO</name>
<dbReference type="EMBL" id="CAUYUJ010016914">
    <property type="protein sequence ID" value="CAK0870008.1"/>
    <property type="molecule type" value="Genomic_DNA"/>
</dbReference>
<evidence type="ECO:0008006" key="5">
    <source>
        <dbReference type="Google" id="ProtNLM"/>
    </source>
</evidence>
<feature type="region of interest" description="Disordered" evidence="2">
    <location>
        <begin position="694"/>
        <end position="714"/>
    </location>
</feature>
<evidence type="ECO:0000256" key="2">
    <source>
        <dbReference type="SAM" id="MobiDB-lite"/>
    </source>
</evidence>
<keyword evidence="1" id="KW-0175">Coiled coil</keyword>
<feature type="non-terminal residue" evidence="3">
    <location>
        <position position="740"/>
    </location>
</feature>
<proteinExistence type="predicted"/>
<evidence type="ECO:0000256" key="1">
    <source>
        <dbReference type="SAM" id="Coils"/>
    </source>
</evidence>
<feature type="coiled-coil region" evidence="1">
    <location>
        <begin position="109"/>
        <end position="143"/>
    </location>
</feature>
<feature type="compositionally biased region" description="Low complexity" evidence="2">
    <location>
        <begin position="195"/>
        <end position="207"/>
    </location>
</feature>
<dbReference type="InterPro" id="IPR036691">
    <property type="entry name" value="Endo/exonu/phosph_ase_sf"/>
</dbReference>
<protein>
    <recommendedName>
        <fullName evidence="5">Endonuclease/exonuclease/phosphatase domain-containing protein</fullName>
    </recommendedName>
</protein>
<reference evidence="3" key="1">
    <citation type="submission" date="2023-10" db="EMBL/GenBank/DDBJ databases">
        <authorList>
            <person name="Chen Y."/>
            <person name="Shah S."/>
            <person name="Dougan E. K."/>
            <person name="Thang M."/>
            <person name="Chan C."/>
        </authorList>
    </citation>
    <scope>NUCLEOTIDE SEQUENCE [LARGE SCALE GENOMIC DNA]</scope>
</reference>
<gene>
    <name evidence="3" type="ORF">PCOR1329_LOCUS56215</name>
</gene>
<organism evidence="3 4">
    <name type="scientific">Prorocentrum cordatum</name>
    <dbReference type="NCBI Taxonomy" id="2364126"/>
    <lineage>
        <taxon>Eukaryota</taxon>
        <taxon>Sar</taxon>
        <taxon>Alveolata</taxon>
        <taxon>Dinophyceae</taxon>
        <taxon>Prorocentrales</taxon>
        <taxon>Prorocentraceae</taxon>
        <taxon>Prorocentrum</taxon>
    </lineage>
</organism>
<evidence type="ECO:0000313" key="4">
    <source>
        <dbReference type="Proteomes" id="UP001189429"/>
    </source>
</evidence>
<dbReference type="Proteomes" id="UP001189429">
    <property type="component" value="Unassembled WGS sequence"/>
</dbReference>
<keyword evidence="4" id="KW-1185">Reference proteome</keyword>